<dbReference type="Proteomes" id="UP000509302">
    <property type="component" value="Chromosome"/>
</dbReference>
<name>A0A7H9ATC9_9FLAO</name>
<dbReference type="EMBL" id="CP058595">
    <property type="protein sequence ID" value="QLG46676.1"/>
    <property type="molecule type" value="Genomic_DNA"/>
</dbReference>
<accession>A0A7H9ATC9</accession>
<proteinExistence type="predicted"/>
<evidence type="ECO:0000313" key="2">
    <source>
        <dbReference type="Proteomes" id="UP000509302"/>
    </source>
</evidence>
<dbReference type="PROSITE" id="PS51257">
    <property type="entry name" value="PROKAR_LIPOPROTEIN"/>
    <property type="match status" value="1"/>
</dbReference>
<gene>
    <name evidence="1" type="ORF">HYG79_15400</name>
</gene>
<dbReference type="AlphaFoldDB" id="A0A7H9ATC9"/>
<reference evidence="1 2" key="1">
    <citation type="journal article" date="2006" name="Int. J. Syst. Evol. Microbiol.">
        <title>Costertonia aggregata gen. nov., sp. nov., a mesophilic marine bacterium of the family Flavobacteriaceae, isolated from a mature biofilm.</title>
        <authorList>
            <person name="Kwon K.K."/>
            <person name="Lee Y.K."/>
            <person name="Lee H.K."/>
        </authorList>
    </citation>
    <scope>NUCLEOTIDE SEQUENCE [LARGE SCALE GENOMIC DNA]</scope>
    <source>
        <strain evidence="1 2">KCCM 42265</strain>
    </source>
</reference>
<keyword evidence="2" id="KW-1185">Reference proteome</keyword>
<organism evidence="1 2">
    <name type="scientific">Costertonia aggregata</name>
    <dbReference type="NCBI Taxonomy" id="343403"/>
    <lineage>
        <taxon>Bacteria</taxon>
        <taxon>Pseudomonadati</taxon>
        <taxon>Bacteroidota</taxon>
        <taxon>Flavobacteriia</taxon>
        <taxon>Flavobacteriales</taxon>
        <taxon>Flavobacteriaceae</taxon>
        <taxon>Costertonia</taxon>
    </lineage>
</organism>
<protein>
    <submittedName>
        <fullName evidence="1">Uncharacterized protein</fullName>
    </submittedName>
</protein>
<dbReference type="KEGG" id="cagg:HYG79_15400"/>
<evidence type="ECO:0000313" key="1">
    <source>
        <dbReference type="EMBL" id="QLG46676.1"/>
    </source>
</evidence>
<dbReference type="RefSeq" id="WP_179242955.1">
    <property type="nucleotide sequence ID" value="NZ_CP058595.1"/>
</dbReference>
<sequence length="146" mass="16421">MRFLVLLFFTLSISCKTQSAKNTKYDSSRYAPNMILQDNYSGSETSENVVIRNNKELHGFFAQVNKTRKPGIPVPTIDFTKEMVVAICSGKVDGNVMPKLSWVKEDDETITFNVAKEPLNKADVTSSTSPFRLYKIPLTAKTISFK</sequence>